<dbReference type="GO" id="GO:0003723">
    <property type="term" value="F:RNA binding"/>
    <property type="evidence" value="ECO:0007669"/>
    <property type="project" value="InterPro"/>
</dbReference>
<evidence type="ECO:0000259" key="3">
    <source>
        <dbReference type="Pfam" id="PF00588"/>
    </source>
</evidence>
<dbReference type="GO" id="GO:0032259">
    <property type="term" value="P:methylation"/>
    <property type="evidence" value="ECO:0007669"/>
    <property type="project" value="UniProtKB-KW"/>
</dbReference>
<dbReference type="GO" id="GO:0006396">
    <property type="term" value="P:RNA processing"/>
    <property type="evidence" value="ECO:0007669"/>
    <property type="project" value="InterPro"/>
</dbReference>
<gene>
    <name evidence="4" type="ORF">TrCOL_g9052</name>
</gene>
<dbReference type="PANTHER" id="PTHR43191">
    <property type="entry name" value="RRNA METHYLTRANSFERASE 3"/>
    <property type="match status" value="1"/>
</dbReference>
<dbReference type="InterPro" id="IPR029028">
    <property type="entry name" value="Alpha/beta_knot_MTases"/>
</dbReference>
<dbReference type="OrthoDB" id="270651at2759"/>
<dbReference type="Proteomes" id="UP001165065">
    <property type="component" value="Unassembled WGS sequence"/>
</dbReference>
<keyword evidence="5" id="KW-1185">Reference proteome</keyword>
<dbReference type="InterPro" id="IPR001537">
    <property type="entry name" value="SpoU_MeTrfase"/>
</dbReference>
<dbReference type="Pfam" id="PF00588">
    <property type="entry name" value="SpoU_methylase"/>
    <property type="match status" value="1"/>
</dbReference>
<protein>
    <recommendedName>
        <fullName evidence="3">tRNA/rRNA methyltransferase SpoU type domain-containing protein</fullName>
    </recommendedName>
</protein>
<sequence>MSTTPSFNAPIPPRLFLVLTNISKKPNVVTLMKTCLLYSIPIVVVGAPKLFEAVYTHLPESVKRRTYFKGCDVAVFAASEFFIYCPNASRPGESSENFRERNVVRLQNVGELLATLNGGDPVKILGIEIPSSTTQKITALDEHPPVSSSTALMLGNEGAGMSPKQVSLCDEFVYIKQYSGDTASFNVAVAFGIVVDRLSGMLVC</sequence>
<dbReference type="Gene3D" id="3.40.1280.10">
    <property type="match status" value="1"/>
</dbReference>
<dbReference type="GO" id="GO:0008173">
    <property type="term" value="F:RNA methyltransferase activity"/>
    <property type="evidence" value="ECO:0007669"/>
    <property type="project" value="InterPro"/>
</dbReference>
<dbReference type="PANTHER" id="PTHR43191:SF7">
    <property type="entry name" value="OBP33PEP LIKE PROTEIN"/>
    <property type="match status" value="1"/>
</dbReference>
<evidence type="ECO:0000313" key="5">
    <source>
        <dbReference type="Proteomes" id="UP001165065"/>
    </source>
</evidence>
<comment type="caution">
    <text evidence="4">The sequence shown here is derived from an EMBL/GenBank/DDBJ whole genome shotgun (WGS) entry which is preliminary data.</text>
</comment>
<reference evidence="5" key="1">
    <citation type="journal article" date="2023" name="Commun. Biol.">
        <title>Genome analysis of Parmales, the sister group of diatoms, reveals the evolutionary specialization of diatoms from phago-mixotrophs to photoautotrophs.</title>
        <authorList>
            <person name="Ban H."/>
            <person name="Sato S."/>
            <person name="Yoshikawa S."/>
            <person name="Yamada K."/>
            <person name="Nakamura Y."/>
            <person name="Ichinomiya M."/>
            <person name="Sato N."/>
            <person name="Blanc-Mathieu R."/>
            <person name="Endo H."/>
            <person name="Kuwata A."/>
            <person name="Ogata H."/>
        </authorList>
    </citation>
    <scope>NUCLEOTIDE SEQUENCE [LARGE SCALE GENOMIC DNA]</scope>
</reference>
<dbReference type="EMBL" id="BRYA01000319">
    <property type="protein sequence ID" value="GMI46915.1"/>
    <property type="molecule type" value="Genomic_DNA"/>
</dbReference>
<evidence type="ECO:0000256" key="2">
    <source>
        <dbReference type="ARBA" id="ARBA00022679"/>
    </source>
</evidence>
<feature type="domain" description="tRNA/rRNA methyltransferase SpoU type" evidence="3">
    <location>
        <begin position="98"/>
        <end position="195"/>
    </location>
</feature>
<proteinExistence type="predicted"/>
<evidence type="ECO:0000313" key="4">
    <source>
        <dbReference type="EMBL" id="GMI46915.1"/>
    </source>
</evidence>
<evidence type="ECO:0000256" key="1">
    <source>
        <dbReference type="ARBA" id="ARBA00022603"/>
    </source>
</evidence>
<name>A0A9W7LDB8_9STRA</name>
<dbReference type="InterPro" id="IPR029026">
    <property type="entry name" value="tRNA_m1G_MTases_N"/>
</dbReference>
<organism evidence="4 5">
    <name type="scientific">Triparma columacea</name>
    <dbReference type="NCBI Taxonomy" id="722753"/>
    <lineage>
        <taxon>Eukaryota</taxon>
        <taxon>Sar</taxon>
        <taxon>Stramenopiles</taxon>
        <taxon>Ochrophyta</taxon>
        <taxon>Bolidophyceae</taxon>
        <taxon>Parmales</taxon>
        <taxon>Triparmaceae</taxon>
        <taxon>Triparma</taxon>
    </lineage>
</organism>
<dbReference type="AlphaFoldDB" id="A0A9W7LDB8"/>
<keyword evidence="2" id="KW-0808">Transferase</keyword>
<accession>A0A9W7LDB8</accession>
<dbReference type="SUPFAM" id="SSF75217">
    <property type="entry name" value="alpha/beta knot"/>
    <property type="match status" value="1"/>
</dbReference>
<dbReference type="InterPro" id="IPR051259">
    <property type="entry name" value="rRNA_Methyltransferase"/>
</dbReference>
<keyword evidence="1" id="KW-0489">Methyltransferase</keyword>